<organism evidence="2 3">
    <name type="scientific">Pyrodictium abyssi</name>
    <dbReference type="NCBI Taxonomy" id="54256"/>
    <lineage>
        <taxon>Archaea</taxon>
        <taxon>Thermoproteota</taxon>
        <taxon>Thermoprotei</taxon>
        <taxon>Desulfurococcales</taxon>
        <taxon>Pyrodictiaceae</taxon>
        <taxon>Pyrodictium</taxon>
    </lineage>
</organism>
<dbReference type="RefSeq" id="WP_338251390.1">
    <property type="nucleotide sequence ID" value="NZ_AP028907.1"/>
</dbReference>
<keyword evidence="3" id="KW-1185">Reference proteome</keyword>
<accession>A0ABN6ZSF9</accession>
<evidence type="ECO:0008006" key="4">
    <source>
        <dbReference type="Google" id="ProtNLM"/>
    </source>
</evidence>
<evidence type="ECO:0000313" key="2">
    <source>
        <dbReference type="EMBL" id="BES80826.1"/>
    </source>
</evidence>
<protein>
    <recommendedName>
        <fullName evidence="4">Major facilitator superfamily (MFS) profile domain-containing protein</fullName>
    </recommendedName>
</protein>
<dbReference type="SUPFAM" id="SSF103473">
    <property type="entry name" value="MFS general substrate transporter"/>
    <property type="match status" value="1"/>
</dbReference>
<keyword evidence="1" id="KW-0812">Transmembrane</keyword>
<evidence type="ECO:0000256" key="1">
    <source>
        <dbReference type="SAM" id="Phobius"/>
    </source>
</evidence>
<keyword evidence="1" id="KW-0472">Membrane</keyword>
<gene>
    <name evidence="2" type="ORF">PABY_03930</name>
</gene>
<reference evidence="2 3" key="1">
    <citation type="submission" date="2023-09" db="EMBL/GenBank/DDBJ databases">
        <title>Pyrofollis japonicus gen. nov. sp. nov., a novel member of the family Pyrodictiaceae isolated from the Iheya North hydrothermal field.</title>
        <authorList>
            <person name="Miyazaki U."/>
            <person name="Sanari M."/>
            <person name="Tame A."/>
            <person name="Kitajima M."/>
            <person name="Okamoto A."/>
            <person name="Sawayama S."/>
            <person name="Miyazaki J."/>
            <person name="Takai K."/>
            <person name="Nakagawa S."/>
        </authorList>
    </citation>
    <scope>NUCLEOTIDE SEQUENCE [LARGE SCALE GENOMIC DNA]</scope>
    <source>
        <strain evidence="2 3">AV2</strain>
    </source>
</reference>
<feature type="transmembrane region" description="Helical" evidence="1">
    <location>
        <begin position="6"/>
        <end position="27"/>
    </location>
</feature>
<proteinExistence type="predicted"/>
<dbReference type="EMBL" id="AP028907">
    <property type="protein sequence ID" value="BES80826.1"/>
    <property type="molecule type" value="Genomic_DNA"/>
</dbReference>
<feature type="transmembrane region" description="Helical" evidence="1">
    <location>
        <begin position="75"/>
        <end position="108"/>
    </location>
</feature>
<name>A0ABN6ZSF9_9CREN</name>
<keyword evidence="1" id="KW-1133">Transmembrane helix</keyword>
<feature type="transmembrane region" description="Helical" evidence="1">
    <location>
        <begin position="39"/>
        <end position="63"/>
    </location>
</feature>
<dbReference type="Proteomes" id="UP001341135">
    <property type="component" value="Chromosome"/>
</dbReference>
<sequence length="113" mass="12572">MNTPKLSYYASIPILVALMTFAMEIDWFTRQSLVYDLKLPSMVIAITGSVPFLFSTLVTPLVGRTLDLRGVLKPAVLLTVLMSLILLTAGAAIAHDMVVIYVVTIILYLHYIW</sequence>
<dbReference type="InterPro" id="IPR036259">
    <property type="entry name" value="MFS_trans_sf"/>
</dbReference>
<evidence type="ECO:0000313" key="3">
    <source>
        <dbReference type="Proteomes" id="UP001341135"/>
    </source>
</evidence>
<dbReference type="GeneID" id="89288426"/>